<dbReference type="RefSeq" id="WP_233339314.1">
    <property type="nucleotide sequence ID" value="NZ_JAJTVO010000015.1"/>
</dbReference>
<proteinExistence type="predicted"/>
<accession>A0AAW4YJE3</accession>
<keyword evidence="1" id="KW-0732">Signal</keyword>
<evidence type="ECO:0000313" key="3">
    <source>
        <dbReference type="Proteomes" id="UP001200307"/>
    </source>
</evidence>
<name>A0AAW4YJE3_9BACT</name>
<protein>
    <submittedName>
        <fullName evidence="2">Uncharacterized protein</fullName>
    </submittedName>
</protein>
<reference evidence="2" key="1">
    <citation type="submission" date="2021-12" db="EMBL/GenBank/DDBJ databases">
        <authorList>
            <person name="Lv X."/>
        </authorList>
    </citation>
    <scope>NUCLEOTIDE SEQUENCE</scope>
    <source>
        <strain evidence="2">HF2106</strain>
    </source>
</reference>
<dbReference type="Proteomes" id="UP001200307">
    <property type="component" value="Unassembled WGS sequence"/>
</dbReference>
<sequence>MKIRMIFMMAMLSIVSFTGCDMTEEPSGPVTVIDYEFDRTYIINNDGCCVFKGLKPVSAADIENKVKGYGWKVIGMYKVQDNGRLSQTDYRKTVYGGGYMDYWFESDGHLIGFHHGDTDGKFYNKTEWFYDAVSGFIMRGSASQSMQSRYMQVLLLTKTESNYLQMHTIQKLGDATDENGNLKPFYGMVIYQRMTDNELEATKKAYGYDANVNYKIDSEHNIHAIFTSDYNTNGRKISALKVLPNHF</sequence>
<evidence type="ECO:0000313" key="2">
    <source>
        <dbReference type="EMBL" id="MCE4122501.1"/>
    </source>
</evidence>
<dbReference type="AlphaFoldDB" id="A0AAW4YJE3"/>
<comment type="caution">
    <text evidence="2">The sequence shown here is derived from an EMBL/GenBank/DDBJ whole genome shotgun (WGS) entry which is preliminary data.</text>
</comment>
<feature type="chain" id="PRO_5043733645" evidence="1">
    <location>
        <begin position="19"/>
        <end position="247"/>
    </location>
</feature>
<feature type="signal peptide" evidence="1">
    <location>
        <begin position="1"/>
        <end position="18"/>
    </location>
</feature>
<evidence type="ECO:0000256" key="1">
    <source>
        <dbReference type="SAM" id="SignalP"/>
    </source>
</evidence>
<gene>
    <name evidence="2" type="ORF">LYY06_09535</name>
</gene>
<dbReference type="EMBL" id="JAJTVO010000015">
    <property type="protein sequence ID" value="MCE4122501.1"/>
    <property type="molecule type" value="Genomic_DNA"/>
</dbReference>
<dbReference type="PROSITE" id="PS51257">
    <property type="entry name" value="PROKAR_LIPOPROTEIN"/>
    <property type="match status" value="1"/>
</dbReference>
<organism evidence="2 3">
    <name type="scientific">Segatella copri</name>
    <dbReference type="NCBI Taxonomy" id="165179"/>
    <lineage>
        <taxon>Bacteria</taxon>
        <taxon>Pseudomonadati</taxon>
        <taxon>Bacteroidota</taxon>
        <taxon>Bacteroidia</taxon>
        <taxon>Bacteroidales</taxon>
        <taxon>Prevotellaceae</taxon>
        <taxon>Segatella</taxon>
    </lineage>
</organism>